<proteinExistence type="predicted"/>
<sequence>MSKINRREIALAIVRKLRDMFPSLRISDRAGVIVIDSSAGKIEVTDDGVVVTTKRGVSAGWTHEESCSPEHSAMRCGLLLGSVS</sequence>
<reference evidence="1" key="1">
    <citation type="journal article" date="2021" name="Proc. Natl. Acad. Sci. U.S.A.">
        <title>A Catalog of Tens of Thousands of Viruses from Human Metagenomes Reveals Hidden Associations with Chronic Diseases.</title>
        <authorList>
            <person name="Tisza M.J."/>
            <person name="Buck C.B."/>
        </authorList>
    </citation>
    <scope>NUCLEOTIDE SEQUENCE</scope>
    <source>
        <strain evidence="1">Ct0eR1</strain>
    </source>
</reference>
<organism evidence="1">
    <name type="scientific">Siphoviridae sp. ct0eR1</name>
    <dbReference type="NCBI Taxonomy" id="2825297"/>
    <lineage>
        <taxon>Viruses</taxon>
        <taxon>Duplodnaviria</taxon>
        <taxon>Heunggongvirae</taxon>
        <taxon>Uroviricota</taxon>
        <taxon>Caudoviricetes</taxon>
    </lineage>
</organism>
<protein>
    <submittedName>
        <fullName evidence="1">Lsm C-terminal</fullName>
    </submittedName>
</protein>
<evidence type="ECO:0000313" key="1">
    <source>
        <dbReference type="EMBL" id="DAF93836.1"/>
    </source>
</evidence>
<name>A0A8S5UHC6_9CAUD</name>
<dbReference type="EMBL" id="BK016087">
    <property type="protein sequence ID" value="DAF93836.1"/>
    <property type="molecule type" value="Genomic_DNA"/>
</dbReference>
<accession>A0A8S5UHC6</accession>